<evidence type="ECO:0000256" key="2">
    <source>
        <dbReference type="ARBA" id="ARBA00023002"/>
    </source>
</evidence>
<protein>
    <submittedName>
        <fullName evidence="3">SDR family oxidoreductase</fullName>
    </submittedName>
</protein>
<evidence type="ECO:0000256" key="1">
    <source>
        <dbReference type="ARBA" id="ARBA00006484"/>
    </source>
</evidence>
<name>A0ABN3B9F8_9MICO</name>
<dbReference type="Gene3D" id="3.40.50.720">
    <property type="entry name" value="NAD(P)-binding Rossmann-like Domain"/>
    <property type="match status" value="1"/>
</dbReference>
<keyword evidence="4" id="KW-1185">Reference proteome</keyword>
<dbReference type="PROSITE" id="PS00061">
    <property type="entry name" value="ADH_SHORT"/>
    <property type="match status" value="1"/>
</dbReference>
<dbReference type="PANTHER" id="PTHR43008">
    <property type="entry name" value="BENZIL REDUCTASE"/>
    <property type="match status" value="1"/>
</dbReference>
<comment type="caution">
    <text evidence="3">The sequence shown here is derived from an EMBL/GenBank/DDBJ whole genome shotgun (WGS) entry which is preliminary data.</text>
</comment>
<keyword evidence="2" id="KW-0560">Oxidoreductase</keyword>
<dbReference type="EMBL" id="BAAAOP010000012">
    <property type="protein sequence ID" value="GAA2189925.1"/>
    <property type="molecule type" value="Genomic_DNA"/>
</dbReference>
<dbReference type="Proteomes" id="UP001501084">
    <property type="component" value="Unassembled WGS sequence"/>
</dbReference>
<dbReference type="InterPro" id="IPR036291">
    <property type="entry name" value="NAD(P)-bd_dom_sf"/>
</dbReference>
<accession>A0ABN3B9F8</accession>
<dbReference type="InterPro" id="IPR002347">
    <property type="entry name" value="SDR_fam"/>
</dbReference>
<dbReference type="PRINTS" id="PR00080">
    <property type="entry name" value="SDRFAMILY"/>
</dbReference>
<proteinExistence type="inferred from homology"/>
<evidence type="ECO:0000313" key="3">
    <source>
        <dbReference type="EMBL" id="GAA2189925.1"/>
    </source>
</evidence>
<dbReference type="SUPFAM" id="SSF51735">
    <property type="entry name" value="NAD(P)-binding Rossmann-fold domains"/>
    <property type="match status" value="1"/>
</dbReference>
<organism evidence="3 4">
    <name type="scientific">Leucobacter alluvii</name>
    <dbReference type="NCBI Taxonomy" id="340321"/>
    <lineage>
        <taxon>Bacteria</taxon>
        <taxon>Bacillati</taxon>
        <taxon>Actinomycetota</taxon>
        <taxon>Actinomycetes</taxon>
        <taxon>Micrococcales</taxon>
        <taxon>Microbacteriaceae</taxon>
        <taxon>Leucobacter</taxon>
    </lineage>
</organism>
<dbReference type="Pfam" id="PF13561">
    <property type="entry name" value="adh_short_C2"/>
    <property type="match status" value="1"/>
</dbReference>
<dbReference type="PANTHER" id="PTHR43008:SF4">
    <property type="entry name" value="CHAIN DEHYDROGENASE, PUTATIVE (AFU_ORTHOLOGUE AFUA_4G08710)-RELATED"/>
    <property type="match status" value="1"/>
</dbReference>
<evidence type="ECO:0000313" key="4">
    <source>
        <dbReference type="Proteomes" id="UP001501084"/>
    </source>
</evidence>
<gene>
    <name evidence="3" type="ORF">GCM10009786_25080</name>
</gene>
<dbReference type="PRINTS" id="PR00081">
    <property type="entry name" value="GDHRDH"/>
</dbReference>
<reference evidence="3 4" key="1">
    <citation type="journal article" date="2019" name="Int. J. Syst. Evol. Microbiol.">
        <title>The Global Catalogue of Microorganisms (GCM) 10K type strain sequencing project: providing services to taxonomists for standard genome sequencing and annotation.</title>
        <authorList>
            <consortium name="The Broad Institute Genomics Platform"/>
            <consortium name="The Broad Institute Genome Sequencing Center for Infectious Disease"/>
            <person name="Wu L."/>
            <person name="Ma J."/>
        </authorList>
    </citation>
    <scope>NUCLEOTIDE SEQUENCE [LARGE SCALE GENOMIC DNA]</scope>
    <source>
        <strain evidence="3 4">JCM 14919</strain>
    </source>
</reference>
<dbReference type="InterPro" id="IPR020904">
    <property type="entry name" value="Sc_DH/Rdtase_CS"/>
</dbReference>
<sequence>MRCEHRPGTARRCLTYRPAPKERFMKFEDLQGRTAVVTGGGRGLGYSLAEALAGQGANVALLDVLPDVDATAVALGERFGVQAVGIHTDVTDPEQISVAFDRIGAAVGTPQILLTAAGITLLEAAVDIDPAQWRRVQSINVDGTFFVAQEFARRVLAEGLAGSAILVSSMSAKIVNVPQQQTAYNTSKAAVDHLTKSLAVEWAAAGIRVNAISPGYFLSDMTKQFTESNPELAAEWTSRIPIGRMGDPSDLHGLVAYLASDASSYLTAQSIVIDGGYTAL</sequence>
<comment type="similarity">
    <text evidence="1">Belongs to the short-chain dehydrogenases/reductases (SDR) family.</text>
</comment>